<dbReference type="CDD" id="cd04301">
    <property type="entry name" value="NAT_SF"/>
    <property type="match status" value="1"/>
</dbReference>
<dbReference type="SUPFAM" id="SSF55729">
    <property type="entry name" value="Acyl-CoA N-acyltransferases (Nat)"/>
    <property type="match status" value="1"/>
</dbReference>
<dbReference type="RefSeq" id="WP_109625224.1">
    <property type="nucleotide sequence ID" value="NZ_CABJAT010000002.1"/>
</dbReference>
<evidence type="ECO:0000313" key="3">
    <source>
        <dbReference type="Proteomes" id="UP000245412"/>
    </source>
</evidence>
<accession>A0AB73T910</accession>
<name>A0AB73T910_9FIRM</name>
<organism evidence="2 3">
    <name type="scientific">Murimonas intestini</name>
    <dbReference type="NCBI Taxonomy" id="1337051"/>
    <lineage>
        <taxon>Bacteria</taxon>
        <taxon>Bacillati</taxon>
        <taxon>Bacillota</taxon>
        <taxon>Clostridia</taxon>
        <taxon>Lachnospirales</taxon>
        <taxon>Lachnospiraceae</taxon>
        <taxon>Murimonas</taxon>
    </lineage>
</organism>
<dbReference type="InterPro" id="IPR016181">
    <property type="entry name" value="Acyl_CoA_acyltransferase"/>
</dbReference>
<evidence type="ECO:0000313" key="2">
    <source>
        <dbReference type="EMBL" id="PWJ78297.1"/>
    </source>
</evidence>
<keyword evidence="3" id="KW-1185">Reference proteome</keyword>
<evidence type="ECO:0000259" key="1">
    <source>
        <dbReference type="PROSITE" id="PS51186"/>
    </source>
</evidence>
<dbReference type="Proteomes" id="UP000245412">
    <property type="component" value="Unassembled WGS sequence"/>
</dbReference>
<protein>
    <recommendedName>
        <fullName evidence="1">N-acetyltransferase domain-containing protein</fullName>
    </recommendedName>
</protein>
<feature type="domain" description="N-acetyltransferase" evidence="1">
    <location>
        <begin position="129"/>
        <end position="264"/>
    </location>
</feature>
<dbReference type="GO" id="GO:0016747">
    <property type="term" value="F:acyltransferase activity, transferring groups other than amino-acyl groups"/>
    <property type="evidence" value="ECO:0007669"/>
    <property type="project" value="InterPro"/>
</dbReference>
<dbReference type="PROSITE" id="PS51186">
    <property type="entry name" value="GNAT"/>
    <property type="match status" value="1"/>
</dbReference>
<sequence length="264" mass="29991">MFITLHEKDREAILDYVSAEPEMNLFFIGDVENYGVESETVNLYANIEDGKWDSLLLRFHEFYLLYSQNEEYSAEAVAEFLRDRDVDCISGKTSLLKKIAPFYPQWKLESTYMTRCDVINGDLEVGDCGKVRRLTADDVENTIDLIMQIDEFAEHQRGRREKSCRELEEELKAGCIAVGAFEDGKMVSTARTSASNSESAMITGVATLKEYRGKGLATETVTALCREAFGEGKKFLCLFYDNPAAGRIYNRIGFRETGQYAMLR</sequence>
<dbReference type="Gene3D" id="3.40.630.30">
    <property type="match status" value="1"/>
</dbReference>
<dbReference type="AlphaFoldDB" id="A0AB73T910"/>
<gene>
    <name evidence="2" type="ORF">C7383_102434</name>
</gene>
<dbReference type="Pfam" id="PF00583">
    <property type="entry name" value="Acetyltransf_1"/>
    <property type="match status" value="1"/>
</dbReference>
<proteinExistence type="predicted"/>
<dbReference type="InterPro" id="IPR000182">
    <property type="entry name" value="GNAT_dom"/>
</dbReference>
<dbReference type="EMBL" id="QGGY01000002">
    <property type="protein sequence ID" value="PWJ78297.1"/>
    <property type="molecule type" value="Genomic_DNA"/>
</dbReference>
<reference evidence="2 3" key="1">
    <citation type="submission" date="2018-05" db="EMBL/GenBank/DDBJ databases">
        <authorList>
            <person name="Goeker M."/>
            <person name="Huntemann M."/>
            <person name="Clum A."/>
            <person name="Pillay M."/>
            <person name="Palaniappan K."/>
            <person name="Varghese N."/>
            <person name="Mikhailova N."/>
            <person name="Stamatis D."/>
            <person name="Reddy T."/>
            <person name="Daum C."/>
            <person name="Shapiro N."/>
            <person name="Ivanova N."/>
            <person name="Kyrpides N."/>
            <person name="Woyke T."/>
        </authorList>
    </citation>
    <scope>NUCLEOTIDE SEQUENCE [LARGE SCALE GENOMIC DNA]</scope>
    <source>
        <strain evidence="2 3">DSM 26524</strain>
    </source>
</reference>
<comment type="caution">
    <text evidence="2">The sequence shown here is derived from an EMBL/GenBank/DDBJ whole genome shotgun (WGS) entry which is preliminary data.</text>
</comment>